<dbReference type="EMBL" id="CM001222">
    <property type="protein sequence ID" value="KEH27020.1"/>
    <property type="molecule type" value="Genomic_DNA"/>
</dbReference>
<accession>A0A072UMD7</accession>
<evidence type="ECO:0000313" key="3">
    <source>
        <dbReference type="Proteomes" id="UP000002051"/>
    </source>
</evidence>
<protein>
    <submittedName>
        <fullName evidence="1 2">Uncharacterized protein</fullName>
    </submittedName>
</protein>
<dbReference type="AlphaFoldDB" id="A0A072UMD7"/>
<evidence type="ECO:0000313" key="1">
    <source>
        <dbReference type="EMBL" id="KEH27020.1"/>
    </source>
</evidence>
<sequence length="117" mass="12809">MRAVFRRLGAGKLHPREKEPLKGESEERAAISLYKDEIGPRTTFIGNLACTRHGEHMPLPRDTQHDGALARIAMGAHALKYINTYSDGGSCPVLVIELRVAEFAVVSGLSSLSLRLL</sequence>
<evidence type="ECO:0000313" key="2">
    <source>
        <dbReference type="EnsemblPlants" id="KEH27020"/>
    </source>
</evidence>
<dbReference type="HOGENOM" id="CLU_2088445_0_0_1"/>
<reference evidence="1 3" key="1">
    <citation type="journal article" date="2011" name="Nature">
        <title>The Medicago genome provides insight into the evolution of rhizobial symbioses.</title>
        <authorList>
            <person name="Young N.D."/>
            <person name="Debelle F."/>
            <person name="Oldroyd G.E."/>
            <person name="Geurts R."/>
            <person name="Cannon S.B."/>
            <person name="Udvardi M.K."/>
            <person name="Benedito V.A."/>
            <person name="Mayer K.F."/>
            <person name="Gouzy J."/>
            <person name="Schoof H."/>
            <person name="Van de Peer Y."/>
            <person name="Proost S."/>
            <person name="Cook D.R."/>
            <person name="Meyers B.C."/>
            <person name="Spannagl M."/>
            <person name="Cheung F."/>
            <person name="De Mita S."/>
            <person name="Krishnakumar V."/>
            <person name="Gundlach H."/>
            <person name="Zhou S."/>
            <person name="Mudge J."/>
            <person name="Bharti A.K."/>
            <person name="Murray J.D."/>
            <person name="Naoumkina M.A."/>
            <person name="Rosen B."/>
            <person name="Silverstein K.A."/>
            <person name="Tang H."/>
            <person name="Rombauts S."/>
            <person name="Zhao P.X."/>
            <person name="Zhou P."/>
            <person name="Barbe V."/>
            <person name="Bardou P."/>
            <person name="Bechner M."/>
            <person name="Bellec A."/>
            <person name="Berger A."/>
            <person name="Berges H."/>
            <person name="Bidwell S."/>
            <person name="Bisseling T."/>
            <person name="Choisne N."/>
            <person name="Couloux A."/>
            <person name="Denny R."/>
            <person name="Deshpande S."/>
            <person name="Dai X."/>
            <person name="Doyle J.J."/>
            <person name="Dudez A.M."/>
            <person name="Farmer A.D."/>
            <person name="Fouteau S."/>
            <person name="Franken C."/>
            <person name="Gibelin C."/>
            <person name="Gish J."/>
            <person name="Goldstein S."/>
            <person name="Gonzalez A.J."/>
            <person name="Green P.J."/>
            <person name="Hallab A."/>
            <person name="Hartog M."/>
            <person name="Hua A."/>
            <person name="Humphray S.J."/>
            <person name="Jeong D.H."/>
            <person name="Jing Y."/>
            <person name="Jocker A."/>
            <person name="Kenton S.M."/>
            <person name="Kim D.J."/>
            <person name="Klee K."/>
            <person name="Lai H."/>
            <person name="Lang C."/>
            <person name="Lin S."/>
            <person name="Macmil S.L."/>
            <person name="Magdelenat G."/>
            <person name="Matthews L."/>
            <person name="McCorrison J."/>
            <person name="Monaghan E.L."/>
            <person name="Mun J.H."/>
            <person name="Najar F.Z."/>
            <person name="Nicholson C."/>
            <person name="Noirot C."/>
            <person name="O'Bleness M."/>
            <person name="Paule C.R."/>
            <person name="Poulain J."/>
            <person name="Prion F."/>
            <person name="Qin B."/>
            <person name="Qu C."/>
            <person name="Retzel E.F."/>
            <person name="Riddle C."/>
            <person name="Sallet E."/>
            <person name="Samain S."/>
            <person name="Samson N."/>
            <person name="Sanders I."/>
            <person name="Saurat O."/>
            <person name="Scarpelli C."/>
            <person name="Schiex T."/>
            <person name="Segurens B."/>
            <person name="Severin A.J."/>
            <person name="Sherrier D.J."/>
            <person name="Shi R."/>
            <person name="Sims S."/>
            <person name="Singer S.R."/>
            <person name="Sinharoy S."/>
            <person name="Sterck L."/>
            <person name="Viollet A."/>
            <person name="Wang B.B."/>
            <person name="Wang K."/>
            <person name="Wang M."/>
            <person name="Wang X."/>
            <person name="Warfsmann J."/>
            <person name="Weissenbach J."/>
            <person name="White D.D."/>
            <person name="White J.D."/>
            <person name="Wiley G.B."/>
            <person name="Wincker P."/>
            <person name="Xing Y."/>
            <person name="Yang L."/>
            <person name="Yao Z."/>
            <person name="Ying F."/>
            <person name="Zhai J."/>
            <person name="Zhou L."/>
            <person name="Zuber A."/>
            <person name="Denarie J."/>
            <person name="Dixon R.A."/>
            <person name="May G.D."/>
            <person name="Schwartz D.C."/>
            <person name="Rogers J."/>
            <person name="Quetier F."/>
            <person name="Town C.D."/>
            <person name="Roe B.A."/>
        </authorList>
    </citation>
    <scope>NUCLEOTIDE SEQUENCE [LARGE SCALE GENOMIC DNA]</scope>
    <source>
        <strain evidence="1">A17</strain>
        <strain evidence="2 3">cv. Jemalong A17</strain>
    </source>
</reference>
<reference evidence="1 3" key="2">
    <citation type="journal article" date="2014" name="BMC Genomics">
        <title>An improved genome release (version Mt4.0) for the model legume Medicago truncatula.</title>
        <authorList>
            <person name="Tang H."/>
            <person name="Krishnakumar V."/>
            <person name="Bidwell S."/>
            <person name="Rosen B."/>
            <person name="Chan A."/>
            <person name="Zhou S."/>
            <person name="Gentzbittel L."/>
            <person name="Childs K.L."/>
            <person name="Yandell M."/>
            <person name="Gundlach H."/>
            <person name="Mayer K.F."/>
            <person name="Schwartz D.C."/>
            <person name="Town C.D."/>
        </authorList>
    </citation>
    <scope>GENOME REANNOTATION</scope>
    <source>
        <strain evidence="1">A17</strain>
        <strain evidence="2 3">cv. Jemalong A17</strain>
    </source>
</reference>
<organism evidence="1 3">
    <name type="scientific">Medicago truncatula</name>
    <name type="common">Barrel medic</name>
    <name type="synonym">Medicago tribuloides</name>
    <dbReference type="NCBI Taxonomy" id="3880"/>
    <lineage>
        <taxon>Eukaryota</taxon>
        <taxon>Viridiplantae</taxon>
        <taxon>Streptophyta</taxon>
        <taxon>Embryophyta</taxon>
        <taxon>Tracheophyta</taxon>
        <taxon>Spermatophyta</taxon>
        <taxon>Magnoliopsida</taxon>
        <taxon>eudicotyledons</taxon>
        <taxon>Gunneridae</taxon>
        <taxon>Pentapetalae</taxon>
        <taxon>rosids</taxon>
        <taxon>fabids</taxon>
        <taxon>Fabales</taxon>
        <taxon>Fabaceae</taxon>
        <taxon>Papilionoideae</taxon>
        <taxon>50 kb inversion clade</taxon>
        <taxon>NPAAA clade</taxon>
        <taxon>Hologalegina</taxon>
        <taxon>IRL clade</taxon>
        <taxon>Trifolieae</taxon>
        <taxon>Medicago</taxon>
    </lineage>
</organism>
<dbReference type="EnsemblPlants" id="KEH27020">
    <property type="protein sequence ID" value="KEH27020"/>
    <property type="gene ID" value="MTR_6g083260"/>
</dbReference>
<reference evidence="2" key="3">
    <citation type="submission" date="2015-04" db="UniProtKB">
        <authorList>
            <consortium name="EnsemblPlants"/>
        </authorList>
    </citation>
    <scope>IDENTIFICATION</scope>
    <source>
        <strain evidence="2">cv. Jemalong A17</strain>
    </source>
</reference>
<proteinExistence type="predicted"/>
<gene>
    <name evidence="1" type="ordered locus">MTR_6g083260</name>
</gene>
<name>A0A072UMD7_MEDTR</name>
<dbReference type="Proteomes" id="UP000002051">
    <property type="component" value="Chromosome 6"/>
</dbReference>
<keyword evidence="3" id="KW-1185">Reference proteome</keyword>